<dbReference type="Proteomes" id="UP000050795">
    <property type="component" value="Unassembled WGS sequence"/>
</dbReference>
<dbReference type="AlphaFoldDB" id="A0AA85KEX0"/>
<protein>
    <submittedName>
        <fullName evidence="2">Uncharacterized protein</fullName>
    </submittedName>
</protein>
<dbReference type="SUPFAM" id="SSF50978">
    <property type="entry name" value="WD40 repeat-like"/>
    <property type="match status" value="1"/>
</dbReference>
<evidence type="ECO:0000313" key="1">
    <source>
        <dbReference type="Proteomes" id="UP000050795"/>
    </source>
</evidence>
<organism evidence="1 2">
    <name type="scientific">Trichobilharzia regenti</name>
    <name type="common">Nasal bird schistosome</name>
    <dbReference type="NCBI Taxonomy" id="157069"/>
    <lineage>
        <taxon>Eukaryota</taxon>
        <taxon>Metazoa</taxon>
        <taxon>Spiralia</taxon>
        <taxon>Lophotrochozoa</taxon>
        <taxon>Platyhelminthes</taxon>
        <taxon>Trematoda</taxon>
        <taxon>Digenea</taxon>
        <taxon>Strigeidida</taxon>
        <taxon>Schistosomatoidea</taxon>
        <taxon>Schistosomatidae</taxon>
        <taxon>Trichobilharzia</taxon>
    </lineage>
</organism>
<name>A0AA85KEX0_TRIRE</name>
<dbReference type="InterPro" id="IPR036322">
    <property type="entry name" value="WD40_repeat_dom_sf"/>
</dbReference>
<dbReference type="WBParaSite" id="TREG1_73110.4">
    <property type="protein sequence ID" value="TREG1_73110.4"/>
    <property type="gene ID" value="TREG1_73110"/>
</dbReference>
<keyword evidence="1" id="KW-1185">Reference proteome</keyword>
<evidence type="ECO:0000313" key="2">
    <source>
        <dbReference type="WBParaSite" id="TREG1_73110.4"/>
    </source>
</evidence>
<reference evidence="2" key="2">
    <citation type="submission" date="2023-11" db="UniProtKB">
        <authorList>
            <consortium name="WormBaseParasite"/>
        </authorList>
    </citation>
    <scope>IDENTIFICATION</scope>
</reference>
<proteinExistence type="predicted"/>
<sequence length="225" mass="24765">MNETVFTSLEAVWQHCPVTALSFISKSLLAIGSANVLGIYSVDHGLVLCKYLLKRFVTIHRVETVADVKQDKFILCLCGNRFVTVLEFKATSATLTLITEDYRCDNMIYCTVHFSPLAFCLQTLSSHGVLKIMKSSCGHIAGISDLNNSTSLQLETSVCYTGHIFQFTSKSLSTGGKTLVFCGSTFGKIHVYHISNDDLSQCSSAPTLTLCAQKPLIILLWHRIA</sequence>
<reference evidence="1" key="1">
    <citation type="submission" date="2022-06" db="EMBL/GenBank/DDBJ databases">
        <authorList>
            <person name="Berger JAMES D."/>
            <person name="Berger JAMES D."/>
        </authorList>
    </citation>
    <scope>NUCLEOTIDE SEQUENCE [LARGE SCALE GENOMIC DNA]</scope>
</reference>
<accession>A0AA85KEX0</accession>